<evidence type="ECO:0000256" key="1">
    <source>
        <dbReference type="SAM" id="SignalP"/>
    </source>
</evidence>
<proteinExistence type="predicted"/>
<feature type="chain" id="PRO_5003260551" description="DUF6268 domain-containing protein" evidence="1">
    <location>
        <begin position="21"/>
        <end position="400"/>
    </location>
</feature>
<protein>
    <recommendedName>
        <fullName evidence="2">DUF6268 domain-containing protein</fullName>
    </recommendedName>
</protein>
<feature type="signal peptide" evidence="1">
    <location>
        <begin position="1"/>
        <end position="20"/>
    </location>
</feature>
<dbReference type="AlphaFoldDB" id="F0SL51"/>
<accession>F0SL51</accession>
<evidence type="ECO:0000259" key="2">
    <source>
        <dbReference type="Pfam" id="PF19783"/>
    </source>
</evidence>
<dbReference type="Pfam" id="PF19783">
    <property type="entry name" value="DUF6268"/>
    <property type="match status" value="1"/>
</dbReference>
<organism evidence="3 4">
    <name type="scientific">Rubinisphaera brasiliensis (strain ATCC 49424 / DSM 5305 / JCM 21570 / IAM 15109 / NBRC 103401 / IFAM 1448)</name>
    <name type="common">Planctomyces brasiliensis</name>
    <dbReference type="NCBI Taxonomy" id="756272"/>
    <lineage>
        <taxon>Bacteria</taxon>
        <taxon>Pseudomonadati</taxon>
        <taxon>Planctomycetota</taxon>
        <taxon>Planctomycetia</taxon>
        <taxon>Planctomycetales</taxon>
        <taxon>Planctomycetaceae</taxon>
        <taxon>Rubinisphaera</taxon>
    </lineage>
</organism>
<gene>
    <name evidence="3" type="ordered locus">Plabr_3337</name>
</gene>
<dbReference type="HOGENOM" id="CLU_688643_0_0_0"/>
<evidence type="ECO:0000313" key="3">
    <source>
        <dbReference type="EMBL" id="ADY60934.1"/>
    </source>
</evidence>
<reference evidence="4" key="1">
    <citation type="submission" date="2011-02" db="EMBL/GenBank/DDBJ databases">
        <title>The complete genome of Planctomyces brasiliensis DSM 5305.</title>
        <authorList>
            <person name="Lucas S."/>
            <person name="Copeland A."/>
            <person name="Lapidus A."/>
            <person name="Bruce D."/>
            <person name="Goodwin L."/>
            <person name="Pitluck S."/>
            <person name="Kyrpides N."/>
            <person name="Mavromatis K."/>
            <person name="Pagani I."/>
            <person name="Ivanova N."/>
            <person name="Ovchinnikova G."/>
            <person name="Lu M."/>
            <person name="Detter J.C."/>
            <person name="Han C."/>
            <person name="Land M."/>
            <person name="Hauser L."/>
            <person name="Markowitz V."/>
            <person name="Cheng J.-F."/>
            <person name="Hugenholtz P."/>
            <person name="Woyke T."/>
            <person name="Wu D."/>
            <person name="Tindall B."/>
            <person name="Pomrenke H.G."/>
            <person name="Brambilla E."/>
            <person name="Klenk H.-P."/>
            <person name="Eisen J.A."/>
        </authorList>
    </citation>
    <scope>NUCLEOTIDE SEQUENCE [LARGE SCALE GENOMIC DNA]</scope>
    <source>
        <strain evidence="4">ATCC 49424 / DSM 5305 / JCM 21570 / NBRC 103401 / IFAM 1448</strain>
    </source>
</reference>
<feature type="domain" description="DUF6268" evidence="2">
    <location>
        <begin position="207"/>
        <end position="381"/>
    </location>
</feature>
<name>F0SL51_RUBBR</name>
<evidence type="ECO:0000313" key="4">
    <source>
        <dbReference type="Proteomes" id="UP000006860"/>
    </source>
</evidence>
<keyword evidence="4" id="KW-1185">Reference proteome</keyword>
<dbReference type="KEGG" id="pbs:Plabr_3337"/>
<dbReference type="EMBL" id="CP002546">
    <property type="protein sequence ID" value="ADY60934.1"/>
    <property type="molecule type" value="Genomic_DNA"/>
</dbReference>
<dbReference type="STRING" id="756272.Plabr_3337"/>
<dbReference type="RefSeq" id="WP_013629654.1">
    <property type="nucleotide sequence ID" value="NC_015174.1"/>
</dbReference>
<keyword evidence="1" id="KW-0732">Signal</keyword>
<dbReference type="eggNOG" id="COG3266">
    <property type="taxonomic scope" value="Bacteria"/>
</dbReference>
<dbReference type="Proteomes" id="UP000006860">
    <property type="component" value="Chromosome"/>
</dbReference>
<dbReference type="InterPro" id="IPR046235">
    <property type="entry name" value="DUF6268"/>
</dbReference>
<sequence>MPHPFVLATFAFCFALTGFADTSCLAEDKSQSINGRLPPSAADPTTSGSVVWLDGTIDEPRGYAAGRLLAENDTTTDAPYFTEQLDPGQRNSSVSPIPVHSSFDTTRLAGYDGRSDDLNEAMDAIESPPGSLPSQAPCTDSAICEPAPWISWKKTKASTTWLAGGGGDIGQLDLSIGGTLGFKKVPFIFVTPNYEATFLEAPANRDVPDVLHRASVAIMGMMPLSERFMGQVIVSPGISTDFENTSSDAMRTTGVGMVIFRQSPELQWMFGVVYLDREDISILPAVGLNWSPNERTKLEFTFPRPRFKRRMADDGFNERWWYLAAEFGGGSWAVERANGTDDIITLKDYRLLFGIETTGQENRSWFWEAGLVLGREVEYDSDIGNFNQDPTIMLRGGINF</sequence>
<dbReference type="OrthoDB" id="249490at2"/>